<evidence type="ECO:0000313" key="2">
    <source>
        <dbReference type="Proteomes" id="UP000685013"/>
    </source>
</evidence>
<dbReference type="EMBL" id="JAGKQH010000001">
    <property type="protein sequence ID" value="KAG6608117.1"/>
    <property type="molecule type" value="Genomic_DNA"/>
</dbReference>
<organism evidence="1 2">
    <name type="scientific">Cucurbita argyrosperma subsp. sororia</name>
    <dbReference type="NCBI Taxonomy" id="37648"/>
    <lineage>
        <taxon>Eukaryota</taxon>
        <taxon>Viridiplantae</taxon>
        <taxon>Streptophyta</taxon>
        <taxon>Embryophyta</taxon>
        <taxon>Tracheophyta</taxon>
        <taxon>Spermatophyta</taxon>
        <taxon>Magnoliopsida</taxon>
        <taxon>eudicotyledons</taxon>
        <taxon>Gunneridae</taxon>
        <taxon>Pentapetalae</taxon>
        <taxon>rosids</taxon>
        <taxon>fabids</taxon>
        <taxon>Cucurbitales</taxon>
        <taxon>Cucurbitaceae</taxon>
        <taxon>Cucurbiteae</taxon>
        <taxon>Cucurbita</taxon>
    </lineage>
</organism>
<gene>
    <name evidence="1" type="ORF">SDJN03_01459</name>
</gene>
<feature type="non-terminal residue" evidence="1">
    <location>
        <position position="1"/>
    </location>
</feature>
<evidence type="ECO:0000313" key="1">
    <source>
        <dbReference type="EMBL" id="KAG6608117.1"/>
    </source>
</evidence>
<dbReference type="Proteomes" id="UP000685013">
    <property type="component" value="Chromosome 1"/>
</dbReference>
<reference evidence="1 2" key="1">
    <citation type="journal article" date="2021" name="Hortic Res">
        <title>The domestication of Cucurbita argyrosperma as revealed by the genome of its wild relative.</title>
        <authorList>
            <person name="Barrera-Redondo J."/>
            <person name="Sanchez-de la Vega G."/>
            <person name="Aguirre-Liguori J.A."/>
            <person name="Castellanos-Morales G."/>
            <person name="Gutierrez-Guerrero Y.T."/>
            <person name="Aguirre-Dugua X."/>
            <person name="Aguirre-Planter E."/>
            <person name="Tenaillon M.I."/>
            <person name="Lira-Saade R."/>
            <person name="Eguiarte L.E."/>
        </authorList>
    </citation>
    <scope>NUCLEOTIDE SEQUENCE [LARGE SCALE GENOMIC DNA]</scope>
    <source>
        <strain evidence="1">JBR-2021</strain>
    </source>
</reference>
<dbReference type="AlphaFoldDB" id="A0AAV6P875"/>
<proteinExistence type="predicted"/>
<protein>
    <submittedName>
        <fullName evidence="1">Phosphoglycerate mutase-like protein 1</fullName>
    </submittedName>
</protein>
<keyword evidence="2" id="KW-1185">Reference proteome</keyword>
<name>A0AAV6P875_9ROSI</name>
<comment type="caution">
    <text evidence="1">The sequence shown here is derived from an EMBL/GenBank/DDBJ whole genome shotgun (WGS) entry which is preliminary data.</text>
</comment>
<accession>A0AAV6P875</accession>
<sequence length="115" mass="13293">MTMAVLFVGEMVLSLIRSFMYGLCWRSEFASVAPLYIHLICDKMFSLSMHLRLWTRKEKEIAIATHSVFLFELLKGFGNDCHPSIKSEICKYMKGSGSIMDQLPWQNLRKKLQVA</sequence>